<evidence type="ECO:0000256" key="2">
    <source>
        <dbReference type="ARBA" id="ARBA00022803"/>
    </source>
</evidence>
<name>A0A9W6ZNJ4_9STRA</name>
<dbReference type="AlphaFoldDB" id="A0A9W6ZNJ4"/>
<dbReference type="PROSITE" id="PS50005">
    <property type="entry name" value="TPR"/>
    <property type="match status" value="1"/>
</dbReference>
<dbReference type="Pfam" id="PF13424">
    <property type="entry name" value="TPR_12"/>
    <property type="match status" value="1"/>
</dbReference>
<feature type="region of interest" description="Disordered" evidence="5">
    <location>
        <begin position="1"/>
        <end position="21"/>
    </location>
</feature>
<keyword evidence="1" id="KW-0677">Repeat</keyword>
<evidence type="ECO:0000256" key="1">
    <source>
        <dbReference type="ARBA" id="ARBA00022737"/>
    </source>
</evidence>
<organism evidence="6 7">
    <name type="scientific">Triparma laevis f. longispina</name>
    <dbReference type="NCBI Taxonomy" id="1714387"/>
    <lineage>
        <taxon>Eukaryota</taxon>
        <taxon>Sar</taxon>
        <taxon>Stramenopiles</taxon>
        <taxon>Ochrophyta</taxon>
        <taxon>Bolidophyceae</taxon>
        <taxon>Parmales</taxon>
        <taxon>Triparmaceae</taxon>
        <taxon>Triparma</taxon>
    </lineage>
</organism>
<feature type="coiled-coil region" evidence="4">
    <location>
        <begin position="85"/>
        <end position="112"/>
    </location>
</feature>
<evidence type="ECO:0000256" key="5">
    <source>
        <dbReference type="SAM" id="MobiDB-lite"/>
    </source>
</evidence>
<dbReference type="Gene3D" id="1.25.40.10">
    <property type="entry name" value="Tetratricopeptide repeat domain"/>
    <property type="match status" value="1"/>
</dbReference>
<sequence length="229" mass="26291">MPEEKKVRGKKQQKKKKNGPKKLEILDACRELGRACGKVEDFDDVRLYNKRAKDGYEEQLGRDSEKALDVTRSLIMANMYNGQQIKSVGKKIEKLRDLLKRMERALGEENVVTLETLNTLGTKLEQNGEYEEARKVYERCLAGMTEVLGEDHRVTLMTLNNLGGAYYHLKNYEKALEYFERALKAKERMFGENYPSTLGTVANLANIYSFGLKDYGKAEELYERALEGI</sequence>
<dbReference type="Proteomes" id="UP001165122">
    <property type="component" value="Unassembled WGS sequence"/>
</dbReference>
<comment type="caution">
    <text evidence="6">The sequence shown here is derived from an EMBL/GenBank/DDBJ whole genome shotgun (WGS) entry which is preliminary data.</text>
</comment>
<dbReference type="InterPro" id="IPR011990">
    <property type="entry name" value="TPR-like_helical_dom_sf"/>
</dbReference>
<dbReference type="PROSITE" id="PS50293">
    <property type="entry name" value="TPR_REGION"/>
    <property type="match status" value="1"/>
</dbReference>
<feature type="repeat" description="TPR" evidence="3">
    <location>
        <begin position="156"/>
        <end position="189"/>
    </location>
</feature>
<keyword evidence="2 3" id="KW-0802">TPR repeat</keyword>
<dbReference type="OrthoDB" id="197174at2759"/>
<protein>
    <recommendedName>
        <fullName evidence="8">Kinesin light chain</fullName>
    </recommendedName>
</protein>
<reference evidence="7" key="1">
    <citation type="journal article" date="2023" name="Commun. Biol.">
        <title>Genome analysis of Parmales, the sister group of diatoms, reveals the evolutionary specialization of diatoms from phago-mixotrophs to photoautotrophs.</title>
        <authorList>
            <person name="Ban H."/>
            <person name="Sato S."/>
            <person name="Yoshikawa S."/>
            <person name="Yamada K."/>
            <person name="Nakamura Y."/>
            <person name="Ichinomiya M."/>
            <person name="Sato N."/>
            <person name="Blanc-Mathieu R."/>
            <person name="Endo H."/>
            <person name="Kuwata A."/>
            <person name="Ogata H."/>
        </authorList>
    </citation>
    <scope>NUCLEOTIDE SEQUENCE [LARGE SCALE GENOMIC DNA]</scope>
    <source>
        <strain evidence="7">NIES 3700</strain>
    </source>
</reference>
<dbReference type="PANTHER" id="PTHR45641">
    <property type="entry name" value="TETRATRICOPEPTIDE REPEAT PROTEIN (AFU_ORTHOLOGUE AFUA_6G03870)"/>
    <property type="match status" value="1"/>
</dbReference>
<evidence type="ECO:0000313" key="7">
    <source>
        <dbReference type="Proteomes" id="UP001165122"/>
    </source>
</evidence>
<dbReference type="InterPro" id="IPR019734">
    <property type="entry name" value="TPR_rpt"/>
</dbReference>
<accession>A0A9W6ZNJ4</accession>
<keyword evidence="4" id="KW-0175">Coiled coil</keyword>
<gene>
    <name evidence="6" type="ORF">TrLO_g185</name>
</gene>
<feature type="compositionally biased region" description="Basic residues" evidence="5">
    <location>
        <begin position="7"/>
        <end position="20"/>
    </location>
</feature>
<keyword evidence="7" id="KW-1185">Reference proteome</keyword>
<evidence type="ECO:0000313" key="6">
    <source>
        <dbReference type="EMBL" id="GMH53475.1"/>
    </source>
</evidence>
<dbReference type="PANTHER" id="PTHR45641:SF19">
    <property type="entry name" value="NEPHROCYSTIN-3"/>
    <property type="match status" value="1"/>
</dbReference>
<dbReference type="Pfam" id="PF13176">
    <property type="entry name" value="TPR_7"/>
    <property type="match status" value="1"/>
</dbReference>
<proteinExistence type="predicted"/>
<evidence type="ECO:0000256" key="3">
    <source>
        <dbReference type="PROSITE-ProRule" id="PRU00339"/>
    </source>
</evidence>
<dbReference type="SUPFAM" id="SSF48452">
    <property type="entry name" value="TPR-like"/>
    <property type="match status" value="2"/>
</dbReference>
<dbReference type="SMART" id="SM00028">
    <property type="entry name" value="TPR"/>
    <property type="match status" value="2"/>
</dbReference>
<evidence type="ECO:0008006" key="8">
    <source>
        <dbReference type="Google" id="ProtNLM"/>
    </source>
</evidence>
<evidence type="ECO:0000256" key="4">
    <source>
        <dbReference type="SAM" id="Coils"/>
    </source>
</evidence>
<dbReference type="EMBL" id="BRXW01000425">
    <property type="protein sequence ID" value="GMH53475.1"/>
    <property type="molecule type" value="Genomic_DNA"/>
</dbReference>